<dbReference type="EMBL" id="MU155152">
    <property type="protein sequence ID" value="KAF9483622.1"/>
    <property type="molecule type" value="Genomic_DNA"/>
</dbReference>
<proteinExistence type="predicted"/>
<accession>A0A9P6CY26</accession>
<protein>
    <submittedName>
        <fullName evidence="1">Uncharacterized protein</fullName>
    </submittedName>
</protein>
<sequence length="311" mass="35093">MFSIPQDTKTGAHGDSDENPLILYDEPDDFRALCWIIYALPKLYMDQFTSNTPDMKKLVSLYLIAHKYHFETHESLARHLIHKSCTTNSAPTKTQSVSPAHLYFAKCPESRLRSVMQIATLTRKADNGALAIALQRLWIQRLQQTSESVSTALEAGETLGLRNFLAESYYLELIRTKPVSVPGSDAYALHVHEDLTPRQKLTLYQGNWSLRIHWTKIVDEAPKPFGNPSLDGEWKAAWERLSRREAIRKTFDPLEALATLRRELTSVASQLRVVNFAPLYAAVDRITSEIKTSLPVHFLGPIPVAPQQAAA</sequence>
<comment type="caution">
    <text evidence="1">The sequence shown here is derived from an EMBL/GenBank/DDBJ whole genome shotgun (WGS) entry which is preliminary data.</text>
</comment>
<reference evidence="1" key="1">
    <citation type="submission" date="2020-11" db="EMBL/GenBank/DDBJ databases">
        <authorList>
            <consortium name="DOE Joint Genome Institute"/>
            <person name="Ahrendt S."/>
            <person name="Riley R."/>
            <person name="Andreopoulos W."/>
            <person name="Labutti K."/>
            <person name="Pangilinan J."/>
            <person name="Ruiz-Duenas F.J."/>
            <person name="Barrasa J.M."/>
            <person name="Sanchez-Garcia M."/>
            <person name="Camarero S."/>
            <person name="Miyauchi S."/>
            <person name="Serrano A."/>
            <person name="Linde D."/>
            <person name="Babiker R."/>
            <person name="Drula E."/>
            <person name="Ayuso-Fernandez I."/>
            <person name="Pacheco R."/>
            <person name="Padilla G."/>
            <person name="Ferreira P."/>
            <person name="Barriuso J."/>
            <person name="Kellner H."/>
            <person name="Castanera R."/>
            <person name="Alfaro M."/>
            <person name="Ramirez L."/>
            <person name="Pisabarro A.G."/>
            <person name="Kuo A."/>
            <person name="Tritt A."/>
            <person name="Lipzen A."/>
            <person name="He G."/>
            <person name="Yan M."/>
            <person name="Ng V."/>
            <person name="Cullen D."/>
            <person name="Martin F."/>
            <person name="Rosso M.-N."/>
            <person name="Henrissat B."/>
            <person name="Hibbett D."/>
            <person name="Martinez A.T."/>
            <person name="Grigoriev I.V."/>
        </authorList>
    </citation>
    <scope>NUCLEOTIDE SEQUENCE</scope>
    <source>
        <strain evidence="1">CIRM-BRFM 674</strain>
    </source>
</reference>
<evidence type="ECO:0000313" key="1">
    <source>
        <dbReference type="EMBL" id="KAF9483622.1"/>
    </source>
</evidence>
<dbReference type="OrthoDB" id="3157337at2759"/>
<name>A0A9P6CY26_9AGAR</name>
<keyword evidence="2" id="KW-1185">Reference proteome</keyword>
<gene>
    <name evidence="1" type="ORF">BDN70DRAFT_873706</name>
</gene>
<dbReference type="AlphaFoldDB" id="A0A9P6CY26"/>
<dbReference type="Proteomes" id="UP000807469">
    <property type="component" value="Unassembled WGS sequence"/>
</dbReference>
<organism evidence="1 2">
    <name type="scientific">Pholiota conissans</name>
    <dbReference type="NCBI Taxonomy" id="109636"/>
    <lineage>
        <taxon>Eukaryota</taxon>
        <taxon>Fungi</taxon>
        <taxon>Dikarya</taxon>
        <taxon>Basidiomycota</taxon>
        <taxon>Agaricomycotina</taxon>
        <taxon>Agaricomycetes</taxon>
        <taxon>Agaricomycetidae</taxon>
        <taxon>Agaricales</taxon>
        <taxon>Agaricineae</taxon>
        <taxon>Strophariaceae</taxon>
        <taxon>Pholiota</taxon>
    </lineage>
</organism>
<evidence type="ECO:0000313" key="2">
    <source>
        <dbReference type="Proteomes" id="UP000807469"/>
    </source>
</evidence>